<dbReference type="AlphaFoldDB" id="A0A9X4LHT2"/>
<feature type="region of interest" description="Disordered" evidence="1">
    <location>
        <begin position="22"/>
        <end position="52"/>
    </location>
</feature>
<organism evidence="3 4">
    <name type="scientific">Pelomonas aquatica</name>
    <dbReference type="NCBI Taxonomy" id="431058"/>
    <lineage>
        <taxon>Bacteria</taxon>
        <taxon>Pseudomonadati</taxon>
        <taxon>Pseudomonadota</taxon>
        <taxon>Betaproteobacteria</taxon>
        <taxon>Burkholderiales</taxon>
        <taxon>Sphaerotilaceae</taxon>
        <taxon>Roseateles</taxon>
    </lineage>
</organism>
<comment type="caution">
    <text evidence="3">The sequence shown here is derived from an EMBL/GenBank/DDBJ whole genome shotgun (WGS) entry which is preliminary data.</text>
</comment>
<protein>
    <recommendedName>
        <fullName evidence="2">DUF403 domain-containing protein</fullName>
    </recommendedName>
</protein>
<sequence>MLSRTADHLFWLSRYIERAGQARSAWGEATTRRRAPARAGFSANERESKHAV</sequence>
<evidence type="ECO:0000313" key="3">
    <source>
        <dbReference type="EMBL" id="MDG0862697.1"/>
    </source>
</evidence>
<evidence type="ECO:0000259" key="2">
    <source>
        <dbReference type="Pfam" id="PF04168"/>
    </source>
</evidence>
<evidence type="ECO:0000256" key="1">
    <source>
        <dbReference type="SAM" id="MobiDB-lite"/>
    </source>
</evidence>
<name>A0A9X4LHT2_9BURK</name>
<dbReference type="EMBL" id="SGUG01000011">
    <property type="protein sequence ID" value="MDG0862697.1"/>
    <property type="molecule type" value="Genomic_DNA"/>
</dbReference>
<proteinExistence type="predicted"/>
<dbReference type="InterPro" id="IPR007296">
    <property type="entry name" value="DUF403"/>
</dbReference>
<gene>
    <name evidence="3" type="ORF">EXJ73_09480</name>
</gene>
<feature type="domain" description="DUF403" evidence="2">
    <location>
        <begin position="1"/>
        <end position="21"/>
    </location>
</feature>
<accession>A0A9X4LHT2</accession>
<dbReference type="Proteomes" id="UP001152766">
    <property type="component" value="Unassembled WGS sequence"/>
</dbReference>
<dbReference type="RefSeq" id="WP_378989806.1">
    <property type="nucleotide sequence ID" value="NZ_JAPPUW010000013.1"/>
</dbReference>
<reference evidence="3" key="1">
    <citation type="submission" date="2019-02" db="EMBL/GenBank/DDBJ databases">
        <title>Draft genome of the type strain Pelomonas aquatica CCUG 52575T.</title>
        <authorList>
            <person name="Gomila M."/>
            <person name="Lalucat J."/>
        </authorList>
    </citation>
    <scope>NUCLEOTIDE SEQUENCE</scope>
    <source>
        <strain evidence="3">CCUG 52575</strain>
    </source>
</reference>
<keyword evidence="4" id="KW-1185">Reference proteome</keyword>
<evidence type="ECO:0000313" key="4">
    <source>
        <dbReference type="Proteomes" id="UP001152766"/>
    </source>
</evidence>
<dbReference type="Pfam" id="PF04168">
    <property type="entry name" value="Alpha-E"/>
    <property type="match status" value="1"/>
</dbReference>